<dbReference type="Pfam" id="PF00583">
    <property type="entry name" value="Acetyltransf_1"/>
    <property type="match status" value="1"/>
</dbReference>
<dbReference type="InterPro" id="IPR000182">
    <property type="entry name" value="GNAT_dom"/>
</dbReference>
<evidence type="ECO:0000313" key="5">
    <source>
        <dbReference type="Proteomes" id="UP000549394"/>
    </source>
</evidence>
<organism evidence="4 5">
    <name type="scientific">Dimorphilus gyrociliatus</name>
    <dbReference type="NCBI Taxonomy" id="2664684"/>
    <lineage>
        <taxon>Eukaryota</taxon>
        <taxon>Metazoa</taxon>
        <taxon>Spiralia</taxon>
        <taxon>Lophotrochozoa</taxon>
        <taxon>Annelida</taxon>
        <taxon>Polychaeta</taxon>
        <taxon>Polychaeta incertae sedis</taxon>
        <taxon>Dinophilidae</taxon>
        <taxon>Dimorphilus</taxon>
    </lineage>
</organism>
<protein>
    <submittedName>
        <fullName evidence="4">DgyrCDS14698</fullName>
    </submittedName>
</protein>
<dbReference type="GO" id="GO:0016747">
    <property type="term" value="F:acyltransferase activity, transferring groups other than amino-acyl groups"/>
    <property type="evidence" value="ECO:0007669"/>
    <property type="project" value="InterPro"/>
</dbReference>
<accession>A0A7I8WEJ5</accession>
<keyword evidence="2" id="KW-0012">Acyltransferase</keyword>
<name>A0A7I8WEJ5_9ANNE</name>
<comment type="caution">
    <text evidence="4">The sequence shown here is derived from an EMBL/GenBank/DDBJ whole genome shotgun (WGS) entry which is preliminary data.</text>
</comment>
<evidence type="ECO:0000313" key="4">
    <source>
        <dbReference type="EMBL" id="CAD5126611.1"/>
    </source>
</evidence>
<dbReference type="PROSITE" id="PS51257">
    <property type="entry name" value="PROKAR_LIPOPROTEIN"/>
    <property type="match status" value="1"/>
</dbReference>
<sequence length="233" mass="26981">MIRVKVNFAFQLFTACLKPYQQLQNKNVDVRFMTKDDINKVHALCYEAFYEQWIFAYENKSFELSRVITADSYKSNEEKMKNVLIATVDNEIIGMCELSFYKRKSKTFTIDFFKSITHFPLKSMIITLATIGMYNHIATKEPGEATVDFLAVNKYSRGLGVGKILLSKADELAMQKSCNKISLLVVFSNYGARRFYEKCGYSSTKAFIFKKWFLWGNEGAFKMEKNLLPNTVH</sequence>
<evidence type="ECO:0000256" key="1">
    <source>
        <dbReference type="ARBA" id="ARBA00022679"/>
    </source>
</evidence>
<dbReference type="PANTHER" id="PTHR43420">
    <property type="entry name" value="ACETYLTRANSFERASE"/>
    <property type="match status" value="1"/>
</dbReference>
<keyword evidence="1" id="KW-0808">Transferase</keyword>
<dbReference type="InterPro" id="IPR050680">
    <property type="entry name" value="YpeA/RimI_acetyltransf"/>
</dbReference>
<feature type="domain" description="N-acetyltransferase" evidence="3">
    <location>
        <begin position="28"/>
        <end position="228"/>
    </location>
</feature>
<dbReference type="EMBL" id="CAJFCJ010000065">
    <property type="protein sequence ID" value="CAD5126611.1"/>
    <property type="molecule type" value="Genomic_DNA"/>
</dbReference>
<gene>
    <name evidence="4" type="ORF">DGYR_LOCUS13848</name>
</gene>
<dbReference type="SUPFAM" id="SSF55729">
    <property type="entry name" value="Acyl-CoA N-acyltransferases (Nat)"/>
    <property type="match status" value="1"/>
</dbReference>
<proteinExistence type="predicted"/>
<reference evidence="4 5" key="1">
    <citation type="submission" date="2020-08" db="EMBL/GenBank/DDBJ databases">
        <authorList>
            <person name="Hejnol A."/>
        </authorList>
    </citation>
    <scope>NUCLEOTIDE SEQUENCE [LARGE SCALE GENOMIC DNA]</scope>
</reference>
<dbReference type="PROSITE" id="PS51186">
    <property type="entry name" value="GNAT"/>
    <property type="match status" value="1"/>
</dbReference>
<dbReference type="AlphaFoldDB" id="A0A7I8WEJ5"/>
<dbReference type="OrthoDB" id="6283299at2759"/>
<dbReference type="CDD" id="cd04301">
    <property type="entry name" value="NAT_SF"/>
    <property type="match status" value="1"/>
</dbReference>
<dbReference type="Gene3D" id="3.40.630.30">
    <property type="match status" value="1"/>
</dbReference>
<evidence type="ECO:0000256" key="2">
    <source>
        <dbReference type="ARBA" id="ARBA00023315"/>
    </source>
</evidence>
<dbReference type="Proteomes" id="UP000549394">
    <property type="component" value="Unassembled WGS sequence"/>
</dbReference>
<evidence type="ECO:0000259" key="3">
    <source>
        <dbReference type="PROSITE" id="PS51186"/>
    </source>
</evidence>
<keyword evidence="5" id="KW-1185">Reference proteome</keyword>
<dbReference type="InterPro" id="IPR016181">
    <property type="entry name" value="Acyl_CoA_acyltransferase"/>
</dbReference>